<protein>
    <submittedName>
        <fullName evidence="2">Protein phosphatase 1, regulatory subunit</fullName>
    </submittedName>
</protein>
<evidence type="ECO:0000313" key="3">
    <source>
        <dbReference type="Proteomes" id="UP001211065"/>
    </source>
</evidence>
<dbReference type="GO" id="GO:0008157">
    <property type="term" value="F:protein phosphatase 1 binding"/>
    <property type="evidence" value="ECO:0007669"/>
    <property type="project" value="TreeGrafter"/>
</dbReference>
<dbReference type="GO" id="GO:0000164">
    <property type="term" value="C:protein phosphatase type 1 complex"/>
    <property type="evidence" value="ECO:0007669"/>
    <property type="project" value="TreeGrafter"/>
</dbReference>
<dbReference type="Pfam" id="PF03370">
    <property type="entry name" value="CBM_21"/>
    <property type="match status" value="1"/>
</dbReference>
<dbReference type="PROSITE" id="PS51159">
    <property type="entry name" value="CBM21"/>
    <property type="match status" value="1"/>
</dbReference>
<dbReference type="Proteomes" id="UP001211065">
    <property type="component" value="Unassembled WGS sequence"/>
</dbReference>
<dbReference type="Gene3D" id="2.60.40.2440">
    <property type="entry name" value="Carbohydrate binding type-21 domain"/>
    <property type="match status" value="1"/>
</dbReference>
<dbReference type="GO" id="GO:0005979">
    <property type="term" value="P:regulation of glycogen biosynthetic process"/>
    <property type="evidence" value="ECO:0007669"/>
    <property type="project" value="TreeGrafter"/>
</dbReference>
<dbReference type="AlphaFoldDB" id="A0AAD5Y0C6"/>
<accession>A0AAD5Y0C6</accession>
<keyword evidence="3" id="KW-1185">Reference proteome</keyword>
<comment type="caution">
    <text evidence="2">The sequence shown here is derived from an EMBL/GenBank/DDBJ whole genome shotgun (WGS) entry which is preliminary data.</text>
</comment>
<evidence type="ECO:0000313" key="2">
    <source>
        <dbReference type="EMBL" id="KAJ3220478.1"/>
    </source>
</evidence>
<organism evidence="2 3">
    <name type="scientific">Clydaea vesicula</name>
    <dbReference type="NCBI Taxonomy" id="447962"/>
    <lineage>
        <taxon>Eukaryota</taxon>
        <taxon>Fungi</taxon>
        <taxon>Fungi incertae sedis</taxon>
        <taxon>Chytridiomycota</taxon>
        <taxon>Chytridiomycota incertae sedis</taxon>
        <taxon>Chytridiomycetes</taxon>
        <taxon>Lobulomycetales</taxon>
        <taxon>Lobulomycetaceae</taxon>
        <taxon>Clydaea</taxon>
    </lineage>
</organism>
<proteinExistence type="predicted"/>
<evidence type="ECO:0000259" key="1">
    <source>
        <dbReference type="PROSITE" id="PS51159"/>
    </source>
</evidence>
<reference evidence="2" key="1">
    <citation type="submission" date="2020-05" db="EMBL/GenBank/DDBJ databases">
        <title>Phylogenomic resolution of chytrid fungi.</title>
        <authorList>
            <person name="Stajich J.E."/>
            <person name="Amses K."/>
            <person name="Simmons R."/>
            <person name="Seto K."/>
            <person name="Myers J."/>
            <person name="Bonds A."/>
            <person name="Quandt C.A."/>
            <person name="Barry K."/>
            <person name="Liu P."/>
            <person name="Grigoriev I."/>
            <person name="Longcore J.E."/>
            <person name="James T.Y."/>
        </authorList>
    </citation>
    <scope>NUCLEOTIDE SEQUENCE</scope>
    <source>
        <strain evidence="2">JEL0476</strain>
    </source>
</reference>
<dbReference type="GO" id="GO:2001069">
    <property type="term" value="F:glycogen binding"/>
    <property type="evidence" value="ECO:0007669"/>
    <property type="project" value="TreeGrafter"/>
</dbReference>
<dbReference type="InterPro" id="IPR050782">
    <property type="entry name" value="PP1_regulatory_subunit_3"/>
</dbReference>
<sequence>MKKVSFTETNPIQTFNKNDSPNDLLGWKMKDSYHLLALPTPADYIKLSSIKLNKGIITGYVLVKNLAFQKEIIIRFSTDQWKSFQEVDAKFNITSYNNYDSFTFHLSLDEIFKTQLENFLKRKTSFTKEQETPCISFCIRYFTDNVTYWDNNEGKNYLLHFSFPTFSRTRYTRSYSDSFIGKIPSENNIVKDIRTKPAIQQTWKQQQSTLVDVHNYTNKLKKSSSHDSLSSGHWKKNFSPISSVDAMGSSIRLKRTTFEPWNNFKFTKLTTPCESSLSASNVATNLYFKPCDEEQNLVNFNLTGAKKVNENSQNDAESSLINLMQLSTREKHLSAFIKNPETRENPDSVIENINDVSSLRNFAVPIQKLLIPKEDGFAAPLPLIQSNNAMLENRKFISNFNAEPLTFNKSNENTKVNFKTSLLKEGLEKKNNSNPQVKVVMIIKDDLNIMQSKKDVYNLKNDFEKDINLVCKENTVSEELYSKGLDILPLCKRGASYSHSPTSSSCSSVSSLLSIESTHSSLNRNLVL</sequence>
<dbReference type="PANTHER" id="PTHR12307">
    <property type="entry name" value="PROTEIN PHOSPHATASE 1 REGULATORY SUBUNIT"/>
    <property type="match status" value="1"/>
</dbReference>
<name>A0AAD5Y0C6_9FUNG</name>
<feature type="domain" description="CBM21" evidence="1">
    <location>
        <begin position="37"/>
        <end position="160"/>
    </location>
</feature>
<dbReference type="PANTHER" id="PTHR12307:SF36">
    <property type="entry name" value="GLYCOGEN-BINDING SUBUNIT 76A"/>
    <property type="match status" value="1"/>
</dbReference>
<dbReference type="EMBL" id="JADGJW010000299">
    <property type="protein sequence ID" value="KAJ3220478.1"/>
    <property type="molecule type" value="Genomic_DNA"/>
</dbReference>
<dbReference type="InterPro" id="IPR005036">
    <property type="entry name" value="CBM21_dom"/>
</dbReference>
<dbReference type="InterPro" id="IPR038175">
    <property type="entry name" value="CBM21_dom_sf"/>
</dbReference>
<gene>
    <name evidence="2" type="primary">PPP1R3C</name>
    <name evidence="2" type="ORF">HK099_004269</name>
</gene>